<dbReference type="InterPro" id="IPR027073">
    <property type="entry name" value="5_3_exoribonuclease"/>
</dbReference>
<evidence type="ECO:0000256" key="1">
    <source>
        <dbReference type="ARBA" id="ARBA00006994"/>
    </source>
</evidence>
<name>A0AAV7HJN2_DENCH</name>
<keyword evidence="2" id="KW-0507">mRNA processing</keyword>
<dbReference type="EMBL" id="JAGFBR010000003">
    <property type="protein sequence ID" value="KAH0468801.1"/>
    <property type="molecule type" value="Genomic_DNA"/>
</dbReference>
<dbReference type="PANTHER" id="PTHR12341">
    <property type="entry name" value="5'-&gt;3' EXORIBONUCLEASE"/>
    <property type="match status" value="1"/>
</dbReference>
<proteinExistence type="inferred from homology"/>
<reference evidence="8 9" key="1">
    <citation type="journal article" date="2021" name="Hortic Res">
        <title>Chromosome-scale assembly of the Dendrobium chrysotoxum genome enhances the understanding of orchid evolution.</title>
        <authorList>
            <person name="Zhang Y."/>
            <person name="Zhang G.Q."/>
            <person name="Zhang D."/>
            <person name="Liu X.D."/>
            <person name="Xu X.Y."/>
            <person name="Sun W.H."/>
            <person name="Yu X."/>
            <person name="Zhu X."/>
            <person name="Wang Z.W."/>
            <person name="Zhao X."/>
            <person name="Zhong W.Y."/>
            <person name="Chen H."/>
            <person name="Yin W.L."/>
            <person name="Huang T."/>
            <person name="Niu S.C."/>
            <person name="Liu Z.J."/>
        </authorList>
    </citation>
    <scope>NUCLEOTIDE SEQUENCE [LARGE SCALE GENOMIC DNA]</scope>
    <source>
        <strain evidence="8">Lindl</strain>
    </source>
</reference>
<evidence type="ECO:0000256" key="6">
    <source>
        <dbReference type="SAM" id="Phobius"/>
    </source>
</evidence>
<keyword evidence="6" id="KW-0812">Transmembrane</keyword>
<dbReference type="GO" id="GO:0005634">
    <property type="term" value="C:nucleus"/>
    <property type="evidence" value="ECO:0007669"/>
    <property type="project" value="TreeGrafter"/>
</dbReference>
<sequence>MHWSCTLTGTDRFKNMLKDSAGSRDIIMKVSAPGSENPQNFRFYPYHYAPFASDLNGLADLEITFFLGHPFKPLDQLMGTLPASSSEVLPKRYGDLMTNPASPLNSFYPEDFEIDMNGKRFAWQGVAKLPFIDERRLLSETRKLEDSLTEEEKFRNKIMFDIIYVNINHPLAIQVASLYQMISQLGMQGAFQIKIDTTLSGGMNGFLCLTERNIYSSSVYNLNNNFVLNATYFNPLPHPHIPEPPKHVFFPAKVLWVKGDGYNTSLVCDGCGTTSMENWYGTNLIKIGYDVGFTGEGYDCCTNHMVDNYGIGFMCGNYANLALVLGTGVVGGGANDIVGTMGNAKDCIFPIVFLMIFIIRSLTLLPQHLEQFLHSLL</sequence>
<evidence type="ECO:0000313" key="8">
    <source>
        <dbReference type="EMBL" id="KAH0468801.1"/>
    </source>
</evidence>
<comment type="caution">
    <text evidence="8">The sequence shown here is derived from an EMBL/GenBank/DDBJ whole genome shotgun (WGS) entry which is preliminary data.</text>
</comment>
<dbReference type="GO" id="GO:0003723">
    <property type="term" value="F:RNA binding"/>
    <property type="evidence" value="ECO:0007669"/>
    <property type="project" value="TreeGrafter"/>
</dbReference>
<evidence type="ECO:0000256" key="3">
    <source>
        <dbReference type="ARBA" id="ARBA00022722"/>
    </source>
</evidence>
<evidence type="ECO:0000256" key="5">
    <source>
        <dbReference type="ARBA" id="ARBA00022839"/>
    </source>
</evidence>
<dbReference type="InterPro" id="IPR041412">
    <property type="entry name" value="Xrn1_helical"/>
</dbReference>
<keyword evidence="5" id="KW-0269">Exonuclease</keyword>
<gene>
    <name evidence="8" type="ORF">IEQ34_002033</name>
</gene>
<feature type="domain" description="Xrn1 helical" evidence="7">
    <location>
        <begin position="43"/>
        <end position="255"/>
    </location>
</feature>
<dbReference type="Gene3D" id="1.25.40.1050">
    <property type="match status" value="1"/>
</dbReference>
<dbReference type="Pfam" id="PF17846">
    <property type="entry name" value="XRN_M"/>
    <property type="match status" value="1"/>
</dbReference>
<dbReference type="GO" id="GO:0000956">
    <property type="term" value="P:nuclear-transcribed mRNA catabolic process"/>
    <property type="evidence" value="ECO:0007669"/>
    <property type="project" value="TreeGrafter"/>
</dbReference>
<dbReference type="GO" id="GO:0004534">
    <property type="term" value="F:5'-3' RNA exonuclease activity"/>
    <property type="evidence" value="ECO:0007669"/>
    <property type="project" value="TreeGrafter"/>
</dbReference>
<accession>A0AAV7HJN2</accession>
<keyword evidence="6" id="KW-0472">Membrane</keyword>
<feature type="transmembrane region" description="Helical" evidence="6">
    <location>
        <begin position="348"/>
        <end position="365"/>
    </location>
</feature>
<protein>
    <recommendedName>
        <fullName evidence="7">Xrn1 helical domain-containing protein</fullName>
    </recommendedName>
</protein>
<dbReference type="Proteomes" id="UP000775213">
    <property type="component" value="Unassembled WGS sequence"/>
</dbReference>
<evidence type="ECO:0000256" key="2">
    <source>
        <dbReference type="ARBA" id="ARBA00022664"/>
    </source>
</evidence>
<keyword evidence="3" id="KW-0540">Nuclease</keyword>
<dbReference type="FunFam" id="1.25.40.1050:FF:000002">
    <property type="entry name" value="5'-3' exoribonuclease"/>
    <property type="match status" value="1"/>
</dbReference>
<evidence type="ECO:0000313" key="9">
    <source>
        <dbReference type="Proteomes" id="UP000775213"/>
    </source>
</evidence>
<keyword evidence="9" id="KW-1185">Reference proteome</keyword>
<organism evidence="8 9">
    <name type="scientific">Dendrobium chrysotoxum</name>
    <name type="common">Orchid</name>
    <dbReference type="NCBI Taxonomy" id="161865"/>
    <lineage>
        <taxon>Eukaryota</taxon>
        <taxon>Viridiplantae</taxon>
        <taxon>Streptophyta</taxon>
        <taxon>Embryophyta</taxon>
        <taxon>Tracheophyta</taxon>
        <taxon>Spermatophyta</taxon>
        <taxon>Magnoliopsida</taxon>
        <taxon>Liliopsida</taxon>
        <taxon>Asparagales</taxon>
        <taxon>Orchidaceae</taxon>
        <taxon>Epidendroideae</taxon>
        <taxon>Malaxideae</taxon>
        <taxon>Dendrobiinae</taxon>
        <taxon>Dendrobium</taxon>
    </lineage>
</organism>
<evidence type="ECO:0000259" key="7">
    <source>
        <dbReference type="Pfam" id="PF17846"/>
    </source>
</evidence>
<evidence type="ECO:0000256" key="4">
    <source>
        <dbReference type="ARBA" id="ARBA00022801"/>
    </source>
</evidence>
<keyword evidence="4" id="KW-0378">Hydrolase</keyword>
<dbReference type="GO" id="GO:0006397">
    <property type="term" value="P:mRNA processing"/>
    <property type="evidence" value="ECO:0007669"/>
    <property type="project" value="UniProtKB-KW"/>
</dbReference>
<comment type="similarity">
    <text evidence="1">Belongs to the 5'-3' exonuclease family. XRN2/RAT1 subfamily.</text>
</comment>
<dbReference type="AlphaFoldDB" id="A0AAV7HJN2"/>
<dbReference type="PANTHER" id="PTHR12341:SF74">
    <property type="entry name" value="5'-3' EXORIBONUCLEASE 4"/>
    <property type="match status" value="1"/>
</dbReference>
<keyword evidence="6" id="KW-1133">Transmembrane helix</keyword>